<sequence length="1209" mass="133743">MNYQSIFFVITKVAAKPKIKLDLLTCRRFSKYWYVELVYADRTDTLLDLGGVGQTKGAIAEKILSAYGTSNPRLRFYVNDAYDLYFTFRDSNGVLCNRTLVSNTDTLTIPNVDIVQPICLYTNATITAANNTVMQIKTYTIDSFQVPTTYIKYSNTPTFNYLVNLNGAYLLQFSKSPTSSVVVNLKLEAQNPLVPVIGYKEAEIGKNLTMVVLNSELFTSLQLFDSQKIIVNPIDSNSFEVVNQKQYTLYAVSETCGTQIMTFAPSASPGIETTIHSVNCSTGTVDISLDFGYNVTGANYGVQVNGVVYKLGDILTVAQRASINVQIIGQYIKSYTYSIPSFSSNVTYTIDTYPTCSSNGSITFHYAGGNISDIQVNQVPLKFNQMEFKYNTGYSVQPLCGDHFNIRYSNRPLYSIDATTNDCLGTYSVVLQNYQSFKDIILQDVRLNINYTSTNGVYSNVFASDTLSFLYQEKSGCSYTSFDIVNPLNNADTSSFEVYQQLTQIPTSCSEKVSVNLQLVNKGVIIQNVTLDNVNIGESYTHQFTYGVCPQLQYEFYINDSISSTTYKILTPAVCKYSLATIQLESVNLLDLDTIWIDNIKVAINSNSATYQIPSGQHVVELFYKNAKGGCTTILNVDLPHTSNIDLTPTITHQNSSNCGQPTGSIVFSNYQDFSELVFDSTNATDGSFNKLENDEYLIKFNHSVCGVGNIQVKIITDGQIKMDVVQPATCKPSSGPADGIYKFSGFDQLGNPIQNIKINDIYYMPGIQVMINQPYGQSNYYVQSGDFCSWYVTGDFEQLEIDLTYSDINLYSGSIYGTFNFNTSSYIRIEDSRVPGFSGIMQVNYNDFCTLISSLPSFPPPNFDIQMIKKCGSLDTKFQVPQNVVDSYYITTSNGNLDEHNQVNAYAGLYIYYVSKATRRYSYGYYESSNVESAPTITYTYTNETCSGSGDATITITNPDPTMSYILHNEETITDYPQPVNGKWSNLPSGPYDILSVKNSATSCSSSQYIYVRSNSPIVRASVINQCSATLGSVTLSTFINNQQTTNVEYSINGTQTKSATSLFSAGQYSVKAFVHEGSCRQFVNMNFQVQSNLIETQVVSSICSTASIIATSEIEGPLVIGLYNVTNGINSLVGQEIRGNSANITNLSNGSYQFKITESTGCSIKTATFNIIDCSAPTETPNNQSNQLTPFSYVFLVVASLILFLNI</sequence>
<dbReference type="InParanoid" id="D3BS98"/>
<evidence type="ECO:0000313" key="1">
    <source>
        <dbReference type="EMBL" id="EFA75835.1"/>
    </source>
</evidence>
<reference evidence="1 2" key="1">
    <citation type="journal article" date="2011" name="Genome Res.">
        <title>Phylogeny-wide analysis of social amoeba genomes highlights ancient origins for complex intercellular communication.</title>
        <authorList>
            <person name="Heidel A.J."/>
            <person name="Lawal H.M."/>
            <person name="Felder M."/>
            <person name="Schilde C."/>
            <person name="Helps N.R."/>
            <person name="Tunggal B."/>
            <person name="Rivero F."/>
            <person name="John U."/>
            <person name="Schleicher M."/>
            <person name="Eichinger L."/>
            <person name="Platzer M."/>
            <person name="Noegel A.A."/>
            <person name="Schaap P."/>
            <person name="Gloeckner G."/>
        </authorList>
    </citation>
    <scope>NUCLEOTIDE SEQUENCE [LARGE SCALE GENOMIC DNA]</scope>
    <source>
        <strain evidence="2">ATCC 26659 / Pp 5 / PN500</strain>
    </source>
</reference>
<dbReference type="RefSeq" id="XP_020427969.1">
    <property type="nucleotide sequence ID" value="XM_020581653.1"/>
</dbReference>
<comment type="caution">
    <text evidence="1">The sequence shown here is derived from an EMBL/GenBank/DDBJ whole genome shotgun (WGS) entry which is preliminary data.</text>
</comment>
<protein>
    <submittedName>
        <fullName evidence="1">Uncharacterized protein</fullName>
    </submittedName>
</protein>
<proteinExistence type="predicted"/>
<dbReference type="EMBL" id="ADBJ01000051">
    <property type="protein sequence ID" value="EFA75835.1"/>
    <property type="molecule type" value="Genomic_DNA"/>
</dbReference>
<dbReference type="FunCoup" id="D3BS98">
    <property type="interactions" value="171"/>
</dbReference>
<organism evidence="1 2">
    <name type="scientific">Heterostelium pallidum (strain ATCC 26659 / Pp 5 / PN500)</name>
    <name type="common">Cellular slime mold</name>
    <name type="synonym">Polysphondylium pallidum</name>
    <dbReference type="NCBI Taxonomy" id="670386"/>
    <lineage>
        <taxon>Eukaryota</taxon>
        <taxon>Amoebozoa</taxon>
        <taxon>Evosea</taxon>
        <taxon>Eumycetozoa</taxon>
        <taxon>Dictyostelia</taxon>
        <taxon>Acytosteliales</taxon>
        <taxon>Acytosteliaceae</taxon>
        <taxon>Heterostelium</taxon>
    </lineage>
</organism>
<dbReference type="GeneID" id="31366359"/>
<dbReference type="Proteomes" id="UP000001396">
    <property type="component" value="Unassembled WGS sequence"/>
</dbReference>
<name>D3BS98_HETP5</name>
<evidence type="ECO:0000313" key="2">
    <source>
        <dbReference type="Proteomes" id="UP000001396"/>
    </source>
</evidence>
<gene>
    <name evidence="1" type="ORF">PPL_10890</name>
</gene>
<dbReference type="AlphaFoldDB" id="D3BS98"/>
<keyword evidence="2" id="KW-1185">Reference proteome</keyword>
<accession>D3BS98</accession>